<organism evidence="2 3">
    <name type="scientific">Novosphingobium endophyticum</name>
    <dbReference type="NCBI Taxonomy" id="1955250"/>
    <lineage>
        <taxon>Bacteria</taxon>
        <taxon>Pseudomonadati</taxon>
        <taxon>Pseudomonadota</taxon>
        <taxon>Alphaproteobacteria</taxon>
        <taxon>Sphingomonadales</taxon>
        <taxon>Sphingomonadaceae</taxon>
        <taxon>Novosphingobium</taxon>
    </lineage>
</organism>
<accession>A0A916TWK7</accession>
<dbReference type="Proteomes" id="UP000608154">
    <property type="component" value="Unassembled WGS sequence"/>
</dbReference>
<name>A0A916TWK7_9SPHN</name>
<dbReference type="AlphaFoldDB" id="A0A916TWK7"/>
<gene>
    <name evidence="2" type="ORF">GCM10011494_38740</name>
</gene>
<reference evidence="2" key="1">
    <citation type="journal article" date="2014" name="Int. J. Syst. Evol. Microbiol.">
        <title>Complete genome sequence of Corynebacterium casei LMG S-19264T (=DSM 44701T), isolated from a smear-ripened cheese.</title>
        <authorList>
            <consortium name="US DOE Joint Genome Institute (JGI-PGF)"/>
            <person name="Walter F."/>
            <person name="Albersmeier A."/>
            <person name="Kalinowski J."/>
            <person name="Ruckert C."/>
        </authorList>
    </citation>
    <scope>NUCLEOTIDE SEQUENCE</scope>
    <source>
        <strain evidence="2">CGMCC 1.15095</strain>
    </source>
</reference>
<dbReference type="SUPFAM" id="SSF54427">
    <property type="entry name" value="NTF2-like"/>
    <property type="match status" value="1"/>
</dbReference>
<dbReference type="RefSeq" id="WP_188773206.1">
    <property type="nucleotide sequence ID" value="NZ_BMHK01000058.1"/>
</dbReference>
<feature type="domain" description="SnoaL-like" evidence="1">
    <location>
        <begin position="9"/>
        <end position="134"/>
    </location>
</feature>
<dbReference type="InterPro" id="IPR037401">
    <property type="entry name" value="SnoaL-like"/>
</dbReference>
<dbReference type="EMBL" id="BMHK01000058">
    <property type="protein sequence ID" value="GGC16050.1"/>
    <property type="molecule type" value="Genomic_DNA"/>
</dbReference>
<comment type="caution">
    <text evidence="2">The sequence shown here is derived from an EMBL/GenBank/DDBJ whole genome shotgun (WGS) entry which is preliminary data.</text>
</comment>
<dbReference type="Pfam" id="PF13577">
    <property type="entry name" value="SnoaL_4"/>
    <property type="match status" value="1"/>
</dbReference>
<sequence length="148" mass="17078">MVISRADCCDREALKRLKARYCYGIDQQDWTLWRDHVFAPDASLTVPSTGKAVAGVEAIIAWVTDQWVDKVSVHRALMPDLEIQSSTTARGRWAMDDRLYQRSAPGQPYELLLHGMGYYDETYVRLDCGWRILTTKLIRQHVEHAPQR</sequence>
<evidence type="ECO:0000313" key="3">
    <source>
        <dbReference type="Proteomes" id="UP000608154"/>
    </source>
</evidence>
<protein>
    <submittedName>
        <fullName evidence="2">Bile-acid 7-alpha-dehydratase</fullName>
    </submittedName>
</protein>
<evidence type="ECO:0000313" key="2">
    <source>
        <dbReference type="EMBL" id="GGC16050.1"/>
    </source>
</evidence>
<keyword evidence="3" id="KW-1185">Reference proteome</keyword>
<evidence type="ECO:0000259" key="1">
    <source>
        <dbReference type="Pfam" id="PF13577"/>
    </source>
</evidence>
<reference evidence="2" key="2">
    <citation type="submission" date="2020-09" db="EMBL/GenBank/DDBJ databases">
        <authorList>
            <person name="Sun Q."/>
            <person name="Zhou Y."/>
        </authorList>
    </citation>
    <scope>NUCLEOTIDE SEQUENCE</scope>
    <source>
        <strain evidence="2">CGMCC 1.15095</strain>
    </source>
</reference>
<dbReference type="Gene3D" id="3.10.450.50">
    <property type="match status" value="1"/>
</dbReference>
<dbReference type="InterPro" id="IPR032710">
    <property type="entry name" value="NTF2-like_dom_sf"/>
</dbReference>
<proteinExistence type="predicted"/>